<evidence type="ECO:0000256" key="6">
    <source>
        <dbReference type="ARBA" id="ARBA00022741"/>
    </source>
</evidence>
<accession>A0AA43S6Q4</accession>
<gene>
    <name evidence="13" type="ORF">M2127_001376</name>
</gene>
<evidence type="ECO:0000313" key="13">
    <source>
        <dbReference type="EMBL" id="MDH6504071.1"/>
    </source>
</evidence>
<dbReference type="EMBL" id="JARXYA010000006">
    <property type="protein sequence ID" value="MDH6504071.1"/>
    <property type="molecule type" value="Genomic_DNA"/>
</dbReference>
<protein>
    <recommendedName>
        <fullName evidence="3">histidine kinase</fullName>
        <ecNumber evidence="3">2.7.13.3</ecNumber>
    </recommendedName>
</protein>
<dbReference type="GeneID" id="83596874"/>
<keyword evidence="14" id="KW-1185">Reference proteome</keyword>
<dbReference type="SMART" id="SM00388">
    <property type="entry name" value="HisKA"/>
    <property type="match status" value="1"/>
</dbReference>
<keyword evidence="8" id="KW-0067">ATP-binding</keyword>
<keyword evidence="4" id="KW-0597">Phosphoprotein</keyword>
<dbReference type="InterPro" id="IPR036890">
    <property type="entry name" value="HATPase_C_sf"/>
</dbReference>
<evidence type="ECO:0000256" key="7">
    <source>
        <dbReference type="ARBA" id="ARBA00022777"/>
    </source>
</evidence>
<dbReference type="SUPFAM" id="SSF55785">
    <property type="entry name" value="PYP-like sensor domain (PAS domain)"/>
    <property type="match status" value="1"/>
</dbReference>
<dbReference type="InterPro" id="IPR004358">
    <property type="entry name" value="Sig_transdc_His_kin-like_C"/>
</dbReference>
<dbReference type="SMART" id="SM00304">
    <property type="entry name" value="HAMP"/>
    <property type="match status" value="1"/>
</dbReference>
<dbReference type="Gene3D" id="3.30.450.20">
    <property type="entry name" value="PAS domain"/>
    <property type="match status" value="1"/>
</dbReference>
<comment type="subcellular location">
    <subcellularLocation>
        <location evidence="2">Membrane</location>
    </subcellularLocation>
</comment>
<dbReference type="InterPro" id="IPR036097">
    <property type="entry name" value="HisK_dim/P_sf"/>
</dbReference>
<evidence type="ECO:0000256" key="5">
    <source>
        <dbReference type="ARBA" id="ARBA00022679"/>
    </source>
</evidence>
<dbReference type="Pfam" id="PF00672">
    <property type="entry name" value="HAMP"/>
    <property type="match status" value="1"/>
</dbReference>
<evidence type="ECO:0000256" key="3">
    <source>
        <dbReference type="ARBA" id="ARBA00012438"/>
    </source>
</evidence>
<dbReference type="GO" id="GO:0005524">
    <property type="term" value="F:ATP binding"/>
    <property type="evidence" value="ECO:0007669"/>
    <property type="project" value="UniProtKB-KW"/>
</dbReference>
<feature type="domain" description="Histidine kinase" evidence="11">
    <location>
        <begin position="548"/>
        <end position="772"/>
    </location>
</feature>
<evidence type="ECO:0000256" key="8">
    <source>
        <dbReference type="ARBA" id="ARBA00022840"/>
    </source>
</evidence>
<dbReference type="Proteomes" id="UP001161160">
    <property type="component" value="Unassembled WGS sequence"/>
</dbReference>
<dbReference type="InterPro" id="IPR003661">
    <property type="entry name" value="HisK_dim/P_dom"/>
</dbReference>
<evidence type="ECO:0000313" key="14">
    <source>
        <dbReference type="Proteomes" id="UP001161160"/>
    </source>
</evidence>
<dbReference type="Gene3D" id="1.10.287.130">
    <property type="match status" value="1"/>
</dbReference>
<feature type="transmembrane region" description="Helical" evidence="10">
    <location>
        <begin position="21"/>
        <end position="44"/>
    </location>
</feature>
<dbReference type="PANTHER" id="PTHR43065">
    <property type="entry name" value="SENSOR HISTIDINE KINASE"/>
    <property type="match status" value="1"/>
</dbReference>
<dbReference type="GO" id="GO:0000155">
    <property type="term" value="F:phosphorelay sensor kinase activity"/>
    <property type="evidence" value="ECO:0007669"/>
    <property type="project" value="InterPro"/>
</dbReference>
<proteinExistence type="predicted"/>
<dbReference type="InterPro" id="IPR003594">
    <property type="entry name" value="HATPase_dom"/>
</dbReference>
<comment type="caution">
    <text evidence="13">The sequence shown here is derived from an EMBL/GenBank/DDBJ whole genome shotgun (WGS) entry which is preliminary data.</text>
</comment>
<name>A0AA43S6Q4_9BURK</name>
<dbReference type="AlphaFoldDB" id="A0AA43S6Q4"/>
<dbReference type="GO" id="GO:0016020">
    <property type="term" value="C:membrane"/>
    <property type="evidence" value="ECO:0007669"/>
    <property type="project" value="UniProtKB-SubCell"/>
</dbReference>
<dbReference type="InterPro" id="IPR035965">
    <property type="entry name" value="PAS-like_dom_sf"/>
</dbReference>
<dbReference type="SUPFAM" id="SSF158472">
    <property type="entry name" value="HAMP domain-like"/>
    <property type="match status" value="1"/>
</dbReference>
<dbReference type="CDD" id="cd00082">
    <property type="entry name" value="HisKA"/>
    <property type="match status" value="1"/>
</dbReference>
<reference evidence="13" key="1">
    <citation type="submission" date="2023-04" db="EMBL/GenBank/DDBJ databases">
        <title>Genome Encyclopedia of Bacteria and Archaea VI: Functional Genomics of Type Strains.</title>
        <authorList>
            <person name="Whitman W."/>
        </authorList>
    </citation>
    <scope>NUCLEOTIDE SEQUENCE</scope>
    <source>
        <strain evidence="13">Enz.4-51</strain>
    </source>
</reference>
<keyword evidence="10" id="KW-1133">Transmembrane helix</keyword>
<dbReference type="Gene3D" id="1.10.8.500">
    <property type="entry name" value="HAMP domain in histidine kinase"/>
    <property type="match status" value="1"/>
</dbReference>
<keyword evidence="6" id="KW-0547">Nucleotide-binding</keyword>
<evidence type="ECO:0000259" key="12">
    <source>
        <dbReference type="PROSITE" id="PS50885"/>
    </source>
</evidence>
<keyword evidence="7 13" id="KW-0418">Kinase</keyword>
<dbReference type="EC" id="2.7.13.3" evidence="3"/>
<dbReference type="PRINTS" id="PR00344">
    <property type="entry name" value="BCTRLSENSOR"/>
</dbReference>
<keyword evidence="5" id="KW-0808">Transferase</keyword>
<dbReference type="Pfam" id="PF02518">
    <property type="entry name" value="HATPase_c"/>
    <property type="match status" value="1"/>
</dbReference>
<dbReference type="InterPro" id="IPR003660">
    <property type="entry name" value="HAMP_dom"/>
</dbReference>
<dbReference type="PROSITE" id="PS50109">
    <property type="entry name" value="HIS_KIN"/>
    <property type="match status" value="1"/>
</dbReference>
<dbReference type="CDD" id="cd06225">
    <property type="entry name" value="HAMP"/>
    <property type="match status" value="1"/>
</dbReference>
<dbReference type="InterPro" id="IPR005467">
    <property type="entry name" value="His_kinase_dom"/>
</dbReference>
<sequence>MTILSDLINLNFLDKVALRRRFLPIAAGVIGVFALLLLVMLLVASSNTEFFDNYFIWLYAANVVIGIGLTLVILTLVVVIAIRWYQGRFGTRLIAKLAMIFALVGVVPGLILYGVSMQFVSRSIETWFDVKVESALEAGLELGRATLSGSLQELQDEGRIVADQIQSSPNQASPAELTLLLSRLRDQFGLQEITIFNGQQVVVATAASAALQTPSSPPSADLMNQASKLKGAGLIDEPQTSSQPQAYRLRAIIPLTKEQRASGHGFGLNPQYQKELWYLQLIKVMPEGITKNTMAVQAAYSDYQEKALGRAGLRKMFAGTLTLTLFFSLFVAVTLALLLGRQLARPLLMLLRGTQAVAQGDLSPKPELDTGDELGMLTRQFNVMTRQLSDTRNSLQESKTFLETVLGNLTAGVCIFDKNFNVVSSNAGADRIFAKDLTQLDGRPLSEIPALLEFEQAIKDGFATMKLAVASGTEGDSKERLKSEQQDAPVWQKQIQLHTTNEFENELGVTLFVRGTELAQDLRMVVFDDITDVVSAQRSIAWSEVARRLAHEIKNPLTPIQLSAERLQHKLAGKLNPEQEEMMNRSTQTIIRQVQAMKEMVNDFRDFAKTPAPQLKPVSINTLTTEILGLYEGSPIKIDLDMSCPDIMGDTTQLRQVIHNLLQNAQDATLEGPNQNAPVEVKTKLVPYGETEGVVQHAVRLTISDSGSGFPAKILVRAFEPYVTTKTKGTGLGLAVVKKIIDDHGAKIEIRNRMQGELVVGAQVSILFMNLAKEAA</sequence>
<keyword evidence="9" id="KW-0902">Two-component regulatory system</keyword>
<evidence type="ECO:0000256" key="9">
    <source>
        <dbReference type="ARBA" id="ARBA00023012"/>
    </source>
</evidence>
<feature type="domain" description="HAMP" evidence="12">
    <location>
        <begin position="341"/>
        <end position="393"/>
    </location>
</feature>
<dbReference type="PANTHER" id="PTHR43065:SF10">
    <property type="entry name" value="PEROXIDE STRESS-ACTIVATED HISTIDINE KINASE MAK3"/>
    <property type="match status" value="1"/>
</dbReference>
<dbReference type="SMART" id="SM00387">
    <property type="entry name" value="HATPase_c"/>
    <property type="match status" value="1"/>
</dbReference>
<dbReference type="PIRSF" id="PIRSF037532">
    <property type="entry name" value="STHK_NtrY"/>
    <property type="match status" value="1"/>
</dbReference>
<dbReference type="Pfam" id="PF00512">
    <property type="entry name" value="HisKA"/>
    <property type="match status" value="1"/>
</dbReference>
<evidence type="ECO:0000256" key="4">
    <source>
        <dbReference type="ARBA" id="ARBA00022553"/>
    </source>
</evidence>
<keyword evidence="10" id="KW-0812">Transmembrane</keyword>
<evidence type="ECO:0000256" key="2">
    <source>
        <dbReference type="ARBA" id="ARBA00004370"/>
    </source>
</evidence>
<evidence type="ECO:0000256" key="1">
    <source>
        <dbReference type="ARBA" id="ARBA00000085"/>
    </source>
</evidence>
<feature type="transmembrane region" description="Helical" evidence="10">
    <location>
        <begin position="93"/>
        <end position="115"/>
    </location>
</feature>
<feature type="transmembrane region" description="Helical" evidence="10">
    <location>
        <begin position="316"/>
        <end position="339"/>
    </location>
</feature>
<keyword evidence="10" id="KW-0472">Membrane</keyword>
<dbReference type="SUPFAM" id="SSF55874">
    <property type="entry name" value="ATPase domain of HSP90 chaperone/DNA topoisomerase II/histidine kinase"/>
    <property type="match status" value="1"/>
</dbReference>
<dbReference type="RefSeq" id="WP_076024490.1">
    <property type="nucleotide sequence ID" value="NZ_JARXVV010000001.1"/>
</dbReference>
<dbReference type="InterPro" id="IPR017232">
    <property type="entry name" value="NtrY"/>
</dbReference>
<evidence type="ECO:0000259" key="11">
    <source>
        <dbReference type="PROSITE" id="PS50109"/>
    </source>
</evidence>
<feature type="transmembrane region" description="Helical" evidence="10">
    <location>
        <begin position="56"/>
        <end position="81"/>
    </location>
</feature>
<dbReference type="SUPFAM" id="SSF47384">
    <property type="entry name" value="Homodimeric domain of signal transducing histidine kinase"/>
    <property type="match status" value="1"/>
</dbReference>
<comment type="catalytic activity">
    <reaction evidence="1">
        <text>ATP + protein L-histidine = ADP + protein N-phospho-L-histidine.</text>
        <dbReference type="EC" id="2.7.13.3"/>
    </reaction>
</comment>
<evidence type="ECO:0000256" key="10">
    <source>
        <dbReference type="SAM" id="Phobius"/>
    </source>
</evidence>
<dbReference type="Gene3D" id="3.30.565.10">
    <property type="entry name" value="Histidine kinase-like ATPase, C-terminal domain"/>
    <property type="match status" value="1"/>
</dbReference>
<organism evidence="13 14">
    <name type="scientific">Polynucleobacter sphagniphilus</name>
    <dbReference type="NCBI Taxonomy" id="1743169"/>
    <lineage>
        <taxon>Bacteria</taxon>
        <taxon>Pseudomonadati</taxon>
        <taxon>Pseudomonadota</taxon>
        <taxon>Betaproteobacteria</taxon>
        <taxon>Burkholderiales</taxon>
        <taxon>Burkholderiaceae</taxon>
        <taxon>Polynucleobacter</taxon>
    </lineage>
</organism>
<dbReference type="PROSITE" id="PS50885">
    <property type="entry name" value="HAMP"/>
    <property type="match status" value="1"/>
</dbReference>